<dbReference type="Proteomes" id="UP000724584">
    <property type="component" value="Unassembled WGS sequence"/>
</dbReference>
<name>A0ACB7PKJ5_9PEZI</name>
<sequence>MFSELCGATGALSVQKKLATFHTQKRGSGGPARAAEAAPARGSQHTAASTRAVSDTLVAMKKLLGKLKKGRSRPADAGAPRVNPPESSIPLERLGLIKLADITPVPDGGEQYPVDIVAVHGLNGDSYSTWTHQNGSLWLRDFLPGSLPGCRVFTYGYPSQVFGRSIAEVKGYARRLLGEIRDIQDVSREVALAIAHEDNSDPANQRLLQSVTGIVFFGTPHRGSDTAKLGTLVGTMINTFLKAASAGLQTKAIRTDLLRHLESDSKALQELADSVRDRLGSLQIVSFYETEPESSWPSVIVDKISATLTIPTERIYPLYASHRDLCRFPSQNSEYKTVVREIRRVAQAAPRLPNRASTHSSQTSWNDSEKSCMSLFSRFDVSDYQMRIPTPAKGTCQWILGHPLFVSWLEKAENALLWLTGHPGCGKTILSFFLAKQLETPRESRTAPGNVCIYFCDDKISKQKVAHNILIGLIFQLVRRHRSLARHVRKVYQMHGQNIVRSFTALWGLFKDIATDPKSGATIIIIDALDECEEDTRRSLLKAIKGFIQELERPAAEGQHVKFVLTSRPLEDVERMIDRVSDFRIRIDDYRGGPDGDIQIYIRQRLDEISEQLQFDPKLKQSLQELLYSKSGQTFLWVHMILTALESVPRMSTNYLKVFVQQIPSDLEMTYVLLVSRIHETHLEAASKLLKLILGSSRPLHLDEISIAFSIAANHRTTKEVKEDCQTGMHRTLNTILGQLVRISDSKVSLVHQSAKEFILQETKSNDKLPAPIRTIRKEDCALEMAAACIGYLSLDDFAGDSFSLMESPTESTSDTSNTAWEDEDEEGYAHDMFKEPSILDEDTCRLLASEHPFYEYAALHWTEHFVLCEASAPQSLRDAARKLLDASAAHCTNWLRFHSTEATSGDQGIPQSPEPVTLAAFFNFHETLRDYLGGTVPPQQGHLDTALFWGAEQGHDRIVDTLLGAGADPNVRVSGKQTALIVAAKNGHSDCHRRVDVNHRDKAGRTAVSWAAGDGMEEVLKTLLRFKGADPNLKDNEGRSPLSKVDKASVDKQLKSAITWACERAQADSLRMLLSHGCPGVDEGDESGWTPLAWAIHNASPATVELLVSNPAVDIERRDMGGRTPLSWAVLLRAGADPRTESDTGLTPISAAEALGRADIIEELRYYMSEEPFVSISFTSKGS</sequence>
<gene>
    <name evidence="1" type="ORF">F5144DRAFT_634706</name>
</gene>
<keyword evidence="2" id="KW-1185">Reference proteome</keyword>
<comment type="caution">
    <text evidence="1">The sequence shown here is derived from an EMBL/GenBank/DDBJ whole genome shotgun (WGS) entry which is preliminary data.</text>
</comment>
<dbReference type="EMBL" id="JAGIZQ010000001">
    <property type="protein sequence ID" value="KAH6649379.1"/>
    <property type="molecule type" value="Genomic_DNA"/>
</dbReference>
<protein>
    <submittedName>
        <fullName evidence="1">Uncharacterized protein</fullName>
    </submittedName>
</protein>
<evidence type="ECO:0000313" key="2">
    <source>
        <dbReference type="Proteomes" id="UP000724584"/>
    </source>
</evidence>
<proteinExistence type="predicted"/>
<organism evidence="1 2">
    <name type="scientific">Chaetomium tenue</name>
    <dbReference type="NCBI Taxonomy" id="1854479"/>
    <lineage>
        <taxon>Eukaryota</taxon>
        <taxon>Fungi</taxon>
        <taxon>Dikarya</taxon>
        <taxon>Ascomycota</taxon>
        <taxon>Pezizomycotina</taxon>
        <taxon>Sordariomycetes</taxon>
        <taxon>Sordariomycetidae</taxon>
        <taxon>Sordariales</taxon>
        <taxon>Chaetomiaceae</taxon>
        <taxon>Chaetomium</taxon>
    </lineage>
</organism>
<evidence type="ECO:0000313" key="1">
    <source>
        <dbReference type="EMBL" id="KAH6649379.1"/>
    </source>
</evidence>
<reference evidence="1 2" key="1">
    <citation type="journal article" date="2021" name="Nat. Commun.">
        <title>Genetic determinants of endophytism in the Arabidopsis root mycobiome.</title>
        <authorList>
            <person name="Mesny F."/>
            <person name="Miyauchi S."/>
            <person name="Thiergart T."/>
            <person name="Pickel B."/>
            <person name="Atanasova L."/>
            <person name="Karlsson M."/>
            <person name="Huettel B."/>
            <person name="Barry K.W."/>
            <person name="Haridas S."/>
            <person name="Chen C."/>
            <person name="Bauer D."/>
            <person name="Andreopoulos W."/>
            <person name="Pangilinan J."/>
            <person name="LaButti K."/>
            <person name="Riley R."/>
            <person name="Lipzen A."/>
            <person name="Clum A."/>
            <person name="Drula E."/>
            <person name="Henrissat B."/>
            <person name="Kohler A."/>
            <person name="Grigoriev I.V."/>
            <person name="Martin F.M."/>
            <person name="Hacquard S."/>
        </authorList>
    </citation>
    <scope>NUCLEOTIDE SEQUENCE [LARGE SCALE GENOMIC DNA]</scope>
    <source>
        <strain evidence="1 2">MPI-SDFR-AT-0079</strain>
    </source>
</reference>
<accession>A0ACB7PKJ5</accession>